<evidence type="ECO:0000256" key="1">
    <source>
        <dbReference type="SAM" id="SignalP"/>
    </source>
</evidence>
<feature type="non-terminal residue" evidence="2">
    <location>
        <position position="299"/>
    </location>
</feature>
<dbReference type="PROSITE" id="PS51257">
    <property type="entry name" value="PROKAR_LIPOPROTEIN"/>
    <property type="match status" value="1"/>
</dbReference>
<name>A0A937X5I5_9BACT</name>
<protein>
    <recommendedName>
        <fullName evidence="4">IPT/TIG domain-containing protein</fullName>
    </recommendedName>
</protein>
<dbReference type="EMBL" id="VGJX01000696">
    <property type="protein sequence ID" value="MBM3275728.1"/>
    <property type="molecule type" value="Genomic_DNA"/>
</dbReference>
<comment type="caution">
    <text evidence="2">The sequence shown here is derived from an EMBL/GenBank/DDBJ whole genome shotgun (WGS) entry which is preliminary data.</text>
</comment>
<gene>
    <name evidence="2" type="ORF">FJZ00_11285</name>
</gene>
<accession>A0A937X5I5</accession>
<sequence length="299" mass="30573">MPRRHHLALLLLLAPRTACLTSIGLAVAAATACRVPADMPAGSGARPASDVAATAANDSAAALVTYDRWNGAAGRSAIALTVRWPDRGILALPASTTRVEFTVYPMGETGALLQRTVDRPSGQATTSVELSPLPPTPVVLSAIGRDSTGAAVAAGGAFFDLRPNARAKGNVTLQATATASVSGFHPPAALPGQRVAVFGSGFGEAGTRGIAIGERALSADKILRLSWGITYFDVPADTGSGPVVVAGATSSATFATIRSISLAASGSTDLFLRDRRDLEYLARDASGSTLSVPVRDLPW</sequence>
<evidence type="ECO:0008006" key="4">
    <source>
        <dbReference type="Google" id="ProtNLM"/>
    </source>
</evidence>
<dbReference type="AlphaFoldDB" id="A0A937X5I5"/>
<evidence type="ECO:0000313" key="2">
    <source>
        <dbReference type="EMBL" id="MBM3275728.1"/>
    </source>
</evidence>
<organism evidence="2 3">
    <name type="scientific">Candidatus Tanganyikabacteria bacterium</name>
    <dbReference type="NCBI Taxonomy" id="2961651"/>
    <lineage>
        <taxon>Bacteria</taxon>
        <taxon>Bacillati</taxon>
        <taxon>Candidatus Sericytochromatia</taxon>
        <taxon>Candidatus Tanganyikabacteria</taxon>
    </lineage>
</organism>
<keyword evidence="1" id="KW-0732">Signal</keyword>
<feature type="chain" id="PRO_5037673886" description="IPT/TIG domain-containing protein" evidence="1">
    <location>
        <begin position="29"/>
        <end position="299"/>
    </location>
</feature>
<reference evidence="2 3" key="1">
    <citation type="submission" date="2019-03" db="EMBL/GenBank/DDBJ databases">
        <title>Lake Tanganyika Metagenome-Assembled Genomes (MAGs).</title>
        <authorList>
            <person name="Tran P."/>
        </authorList>
    </citation>
    <scope>NUCLEOTIDE SEQUENCE [LARGE SCALE GENOMIC DNA]</scope>
    <source>
        <strain evidence="2">K_DeepCast_65m_m2_236</strain>
    </source>
</reference>
<feature type="signal peptide" evidence="1">
    <location>
        <begin position="1"/>
        <end position="28"/>
    </location>
</feature>
<dbReference type="Proteomes" id="UP000703893">
    <property type="component" value="Unassembled WGS sequence"/>
</dbReference>
<evidence type="ECO:0000313" key="3">
    <source>
        <dbReference type="Proteomes" id="UP000703893"/>
    </source>
</evidence>
<proteinExistence type="predicted"/>